<dbReference type="AlphaFoldDB" id="A0A172TYG2"/>
<name>A0A172TYG2_9BACT</name>
<reference evidence="3" key="1">
    <citation type="submission" date="2015-01" db="EMBL/GenBank/DDBJ databases">
        <title>Flavisolibacter sp./LCS9/ whole genome sequencing.</title>
        <authorList>
            <person name="Kim M.K."/>
            <person name="Srinivasan S."/>
            <person name="Lee J.-J."/>
        </authorList>
    </citation>
    <scope>NUCLEOTIDE SEQUENCE [LARGE SCALE GENOMIC DNA]</scope>
    <source>
        <strain evidence="3">LCS9</strain>
    </source>
</reference>
<dbReference type="EMBL" id="CP011390">
    <property type="protein sequence ID" value="ANE52080.1"/>
    <property type="molecule type" value="Genomic_DNA"/>
</dbReference>
<proteinExistence type="predicted"/>
<dbReference type="Gene3D" id="2.60.40.3620">
    <property type="match status" value="2"/>
</dbReference>
<feature type="domain" description="SusE outer membrane protein" evidence="1">
    <location>
        <begin position="26"/>
        <end position="128"/>
    </location>
</feature>
<evidence type="ECO:0000259" key="1">
    <source>
        <dbReference type="Pfam" id="PF14292"/>
    </source>
</evidence>
<dbReference type="OrthoDB" id="975117at2"/>
<dbReference type="KEGG" id="fla:SY85_17855"/>
<dbReference type="STRING" id="1492898.SY85_17855"/>
<dbReference type="RefSeq" id="WP_066406225.1">
    <property type="nucleotide sequence ID" value="NZ_CP011390.1"/>
</dbReference>
<evidence type="ECO:0000313" key="3">
    <source>
        <dbReference type="Proteomes" id="UP000077177"/>
    </source>
</evidence>
<dbReference type="PROSITE" id="PS51257">
    <property type="entry name" value="PROKAR_LIPOPROTEIN"/>
    <property type="match status" value="1"/>
</dbReference>
<sequence>MRSIINFILLLTGMTVFLTSCDKVDDLPVYGNGKTSVLTASTTTVAPAAADSMKTALTLKWTYPGYATDSSNIKYRIEFDATGNNFANPYVKEILGKDSVAIIARELNNMLLARGYAFNIPVDMDVRLITSYANNNERITANTIKIKMTPYKVPPKVALPASGKLFLVGGATVGGWSNPVPAPSQELARLDETTFGGVFQLKGGESYLILPVNGSWDAKYGFDGANNGNKVEGDNFKAGGGDLKAPAADGLYTIIVDFQAGKFTVTPFTGAHGLPSDLYIVGGATPGGWSNPVPTPSQHLTRLNASQFTVTLALTSGEKFLLLPTNGDWGKKFGLDGAAGTNNLTGKFKPEGADIPAPTTSGNYKITFDFVTSTYTMVKI</sequence>
<evidence type="ECO:0000313" key="2">
    <source>
        <dbReference type="EMBL" id="ANE52080.1"/>
    </source>
</evidence>
<dbReference type="Proteomes" id="UP000077177">
    <property type="component" value="Chromosome"/>
</dbReference>
<protein>
    <recommendedName>
        <fullName evidence="1">SusE outer membrane protein domain-containing protein</fullName>
    </recommendedName>
</protein>
<dbReference type="Pfam" id="PF14292">
    <property type="entry name" value="SusE"/>
    <property type="match status" value="1"/>
</dbReference>
<accession>A0A172TYG2</accession>
<organism evidence="2 3">
    <name type="scientific">Flavisolibacter tropicus</name>
    <dbReference type="NCBI Taxonomy" id="1492898"/>
    <lineage>
        <taxon>Bacteria</taxon>
        <taxon>Pseudomonadati</taxon>
        <taxon>Bacteroidota</taxon>
        <taxon>Chitinophagia</taxon>
        <taxon>Chitinophagales</taxon>
        <taxon>Chitinophagaceae</taxon>
        <taxon>Flavisolibacter</taxon>
    </lineage>
</organism>
<reference evidence="2 3" key="2">
    <citation type="journal article" date="2016" name="Int. J. Syst. Evol. Microbiol.">
        <title>Flavisolibacter tropicus sp. nov., isolated from tropical soil.</title>
        <authorList>
            <person name="Lee J.J."/>
            <person name="Kang M.S."/>
            <person name="Kim G.S."/>
            <person name="Lee C.S."/>
            <person name="Lim S."/>
            <person name="Lee J."/>
            <person name="Roh S.H."/>
            <person name="Kang H."/>
            <person name="Ha J.M."/>
            <person name="Bae S."/>
            <person name="Jung H.Y."/>
            <person name="Kim M.K."/>
        </authorList>
    </citation>
    <scope>NUCLEOTIDE SEQUENCE [LARGE SCALE GENOMIC DNA]</scope>
    <source>
        <strain evidence="2 3">LCS9</strain>
    </source>
</reference>
<gene>
    <name evidence="2" type="ORF">SY85_17855</name>
</gene>
<keyword evidence="3" id="KW-1185">Reference proteome</keyword>
<dbReference type="InterPro" id="IPR025970">
    <property type="entry name" value="SusE"/>
</dbReference>